<dbReference type="PROSITE" id="PS50836">
    <property type="entry name" value="DOMON"/>
    <property type="match status" value="1"/>
</dbReference>
<feature type="domain" description="DOMON" evidence="4">
    <location>
        <begin position="46"/>
        <end position="163"/>
    </location>
</feature>
<dbReference type="GO" id="GO:0030667">
    <property type="term" value="C:secretory granule membrane"/>
    <property type="evidence" value="ECO:0007669"/>
    <property type="project" value="TreeGrafter"/>
</dbReference>
<dbReference type="InterPro" id="IPR008977">
    <property type="entry name" value="PHM/PNGase_F_dom_sf"/>
</dbReference>
<dbReference type="GO" id="GO:0004500">
    <property type="term" value="F:dopamine beta-monooxygenase activity"/>
    <property type="evidence" value="ECO:0007669"/>
    <property type="project" value="InterPro"/>
</dbReference>
<dbReference type="InterPro" id="IPR000323">
    <property type="entry name" value="Cu2_ascorb_mOase_N"/>
</dbReference>
<evidence type="ECO:0000313" key="6">
    <source>
        <dbReference type="Proteomes" id="UP001107558"/>
    </source>
</evidence>
<dbReference type="Pfam" id="PF03712">
    <property type="entry name" value="Cu2_monoox_C"/>
    <property type="match status" value="1"/>
</dbReference>
<dbReference type="InterPro" id="IPR000945">
    <property type="entry name" value="DBH-like"/>
</dbReference>
<dbReference type="FunFam" id="2.60.120.230:FF:000001">
    <property type="entry name" value="Monooxygenase, DBH-like 1"/>
    <property type="match status" value="1"/>
</dbReference>
<dbReference type="GO" id="GO:0006589">
    <property type="term" value="P:octopamine biosynthetic process"/>
    <property type="evidence" value="ECO:0007669"/>
    <property type="project" value="TreeGrafter"/>
</dbReference>
<proteinExistence type="inferred from homology"/>
<dbReference type="GO" id="GO:0005507">
    <property type="term" value="F:copper ion binding"/>
    <property type="evidence" value="ECO:0007669"/>
    <property type="project" value="InterPro"/>
</dbReference>
<comment type="caution">
    <text evidence="5">The sequence shown here is derived from an EMBL/GenBank/DDBJ whole genome shotgun (WGS) entry which is preliminary data.</text>
</comment>
<dbReference type="GO" id="GO:0042420">
    <property type="term" value="P:dopamine catabolic process"/>
    <property type="evidence" value="ECO:0007669"/>
    <property type="project" value="TreeGrafter"/>
</dbReference>
<organism evidence="5 6">
    <name type="scientific">Polypedilum vanderplanki</name>
    <name type="common">Sleeping chironomid midge</name>
    <dbReference type="NCBI Taxonomy" id="319348"/>
    <lineage>
        <taxon>Eukaryota</taxon>
        <taxon>Metazoa</taxon>
        <taxon>Ecdysozoa</taxon>
        <taxon>Arthropoda</taxon>
        <taxon>Hexapoda</taxon>
        <taxon>Insecta</taxon>
        <taxon>Pterygota</taxon>
        <taxon>Neoptera</taxon>
        <taxon>Endopterygota</taxon>
        <taxon>Diptera</taxon>
        <taxon>Nematocera</taxon>
        <taxon>Chironomoidea</taxon>
        <taxon>Chironomidae</taxon>
        <taxon>Chironominae</taxon>
        <taxon>Polypedilum</taxon>
        <taxon>Polypedilum</taxon>
    </lineage>
</organism>
<evidence type="ECO:0000256" key="1">
    <source>
        <dbReference type="ARBA" id="ARBA00010676"/>
    </source>
</evidence>
<evidence type="ECO:0000259" key="4">
    <source>
        <dbReference type="PROSITE" id="PS50836"/>
    </source>
</evidence>
<dbReference type="PANTHER" id="PTHR10157">
    <property type="entry name" value="DOPAMINE BETA HYDROXYLASE RELATED"/>
    <property type="match status" value="1"/>
</dbReference>
<sequence>MTIFNAVHRMLWNAVYVKAKVLITIIIVLTFTHADLTWDNRLQMDENYVLQWSVREPDIVFEMQVRAHGYIGFGLSRDGTIYGSDIFISWIDDGHMFFYDCHIKTHTQTHEPVVDTSQDYELLTGSENSTHTILRFRRKLNTCDDKSDVPITNDTMNVIYIYHDEKPKRGQFRSENLPNLLLSQQQIRPLLLLQRSPTAKFSFHNEFHQLEIRMPNILIESAALLKWCHSFKINHSSQHIVRYEPIFSSNESSNFITFMRIYECRSEAEINEHCSERLKMERKCLMTVAIWTKGSLGFTYPNDVAYPLTAEQLLLEIHYQDSPASFFDNSGFQIFTTSEQRLYNAGTIAINIRPNFLHIVAPGFKRVISIGHCTSNCTQKLFPDDGLNIFGITMQTHNAGTMIKLIIVRNGEELEPLASDSNLNANYVETRLLSAENYRKLMPGDHLMVECTYNTFKRERFTLGGESSNEEVCMAMVMYYPRQEQLVACNSQSKISDVLRALGIEELGKTSNQTVISKPERYAGRTLEKHLELYDWRNEFFTFERTIKTSPFDGYCNSAVAASRITGSPPIITKPYRPPDFTCPTYRLQHKFDEESHNENSIDEIKEVRSPSTLQQHTSYNECTKATISIFIIMTFIHVILIV</sequence>
<evidence type="ECO:0000256" key="3">
    <source>
        <dbReference type="ARBA" id="ARBA00023180"/>
    </source>
</evidence>
<dbReference type="Pfam" id="PF01082">
    <property type="entry name" value="Cu2_monooxygen"/>
    <property type="match status" value="1"/>
</dbReference>
<evidence type="ECO:0000256" key="2">
    <source>
        <dbReference type="ARBA" id="ARBA00023157"/>
    </source>
</evidence>
<protein>
    <recommendedName>
        <fullName evidence="4">DOMON domain-containing protein</fullName>
    </recommendedName>
</protein>
<dbReference type="InterPro" id="IPR036939">
    <property type="entry name" value="Cu2_ascorb_mOase_N_sf"/>
</dbReference>
<keyword evidence="2" id="KW-1015">Disulfide bond</keyword>
<comment type="similarity">
    <text evidence="1">Belongs to the copper type II ascorbate-dependent monooxygenase family.</text>
</comment>
<dbReference type="PANTHER" id="PTHR10157:SF40">
    <property type="entry name" value="MOXD1 HOMOLOG 2"/>
    <property type="match status" value="1"/>
</dbReference>
<keyword evidence="3" id="KW-0325">Glycoprotein</keyword>
<evidence type="ECO:0000313" key="5">
    <source>
        <dbReference type="EMBL" id="KAG5667527.1"/>
    </source>
</evidence>
<dbReference type="Gene3D" id="2.60.120.310">
    <property type="entry name" value="Copper type II, ascorbate-dependent monooxygenase, N-terminal domain"/>
    <property type="match status" value="1"/>
</dbReference>
<dbReference type="SUPFAM" id="SSF49742">
    <property type="entry name" value="PHM/PNGase F"/>
    <property type="match status" value="2"/>
</dbReference>
<dbReference type="Proteomes" id="UP001107558">
    <property type="component" value="Chromosome 4"/>
</dbReference>
<dbReference type="Gene3D" id="2.60.120.230">
    <property type="match status" value="1"/>
</dbReference>
<dbReference type="InterPro" id="IPR014784">
    <property type="entry name" value="Cu2_ascorb_mOase-like_C"/>
</dbReference>
<gene>
    <name evidence="5" type="ORF">PVAND_015506</name>
</gene>
<dbReference type="GO" id="GO:0042421">
    <property type="term" value="P:norepinephrine biosynthetic process"/>
    <property type="evidence" value="ECO:0007669"/>
    <property type="project" value="TreeGrafter"/>
</dbReference>
<reference evidence="5" key="1">
    <citation type="submission" date="2021-03" db="EMBL/GenBank/DDBJ databases">
        <title>Chromosome level genome of the anhydrobiotic midge Polypedilum vanderplanki.</title>
        <authorList>
            <person name="Yoshida Y."/>
            <person name="Kikawada T."/>
            <person name="Gusev O."/>
        </authorList>
    </citation>
    <scope>NUCLEOTIDE SEQUENCE</scope>
    <source>
        <strain evidence="5">NIAS01</strain>
        <tissue evidence="5">Whole body or cell culture</tissue>
    </source>
</reference>
<dbReference type="InterPro" id="IPR024548">
    <property type="entry name" value="Cu2_monoox_C"/>
</dbReference>
<dbReference type="AlphaFoldDB" id="A0A9J6BD13"/>
<dbReference type="GO" id="GO:0005615">
    <property type="term" value="C:extracellular space"/>
    <property type="evidence" value="ECO:0007669"/>
    <property type="project" value="TreeGrafter"/>
</dbReference>
<dbReference type="InterPro" id="IPR005018">
    <property type="entry name" value="DOMON_domain"/>
</dbReference>
<dbReference type="OrthoDB" id="19261at2759"/>
<dbReference type="SMART" id="SM00664">
    <property type="entry name" value="DoH"/>
    <property type="match status" value="1"/>
</dbReference>
<keyword evidence="6" id="KW-1185">Reference proteome</keyword>
<dbReference type="CDD" id="cd09631">
    <property type="entry name" value="DOMON_DOH"/>
    <property type="match status" value="1"/>
</dbReference>
<dbReference type="InterPro" id="IPR045266">
    <property type="entry name" value="DOH_DOMON"/>
</dbReference>
<dbReference type="EMBL" id="JADBJN010000004">
    <property type="protein sequence ID" value="KAG5667527.1"/>
    <property type="molecule type" value="Genomic_DNA"/>
</dbReference>
<accession>A0A9J6BD13</accession>
<name>A0A9J6BD13_POLVA</name>
<dbReference type="Pfam" id="PF03351">
    <property type="entry name" value="DOMON"/>
    <property type="match status" value="1"/>
</dbReference>